<dbReference type="GO" id="GO:0005833">
    <property type="term" value="C:hemoglobin complex"/>
    <property type="evidence" value="ECO:0007669"/>
    <property type="project" value="InterPro"/>
</dbReference>
<dbReference type="GO" id="GO:0046872">
    <property type="term" value="F:metal ion binding"/>
    <property type="evidence" value="ECO:0007669"/>
    <property type="project" value="UniProtKB-KW"/>
</dbReference>
<dbReference type="GO" id="GO:0042744">
    <property type="term" value="P:hydrogen peroxide catabolic process"/>
    <property type="evidence" value="ECO:0007669"/>
    <property type="project" value="TreeGrafter"/>
</dbReference>
<dbReference type="AlphaFoldDB" id="A0AAD1WDL0"/>
<evidence type="ECO:0000313" key="9">
    <source>
        <dbReference type="EMBL" id="CAH2306785.1"/>
    </source>
</evidence>
<dbReference type="GO" id="GO:0072562">
    <property type="term" value="C:blood microparticle"/>
    <property type="evidence" value="ECO:0007669"/>
    <property type="project" value="TreeGrafter"/>
</dbReference>
<keyword evidence="6" id="KW-0408">Iron</keyword>
<keyword evidence="10" id="KW-1185">Reference proteome</keyword>
<dbReference type="GO" id="GO:0005344">
    <property type="term" value="F:oxygen carrier activity"/>
    <property type="evidence" value="ECO:0007669"/>
    <property type="project" value="UniProtKB-KW"/>
</dbReference>
<dbReference type="EMBL" id="OW240918">
    <property type="protein sequence ID" value="CAH2306785.1"/>
    <property type="molecule type" value="Genomic_DNA"/>
</dbReference>
<dbReference type="InterPro" id="IPR002337">
    <property type="entry name" value="Hemoglobin_b"/>
</dbReference>
<evidence type="ECO:0000256" key="3">
    <source>
        <dbReference type="ARBA" id="ARBA00022617"/>
    </source>
</evidence>
<dbReference type="InterPro" id="IPR050056">
    <property type="entry name" value="Hemoglobin_oxygen_transport"/>
</dbReference>
<evidence type="ECO:0000256" key="7">
    <source>
        <dbReference type="RuleBase" id="RU000356"/>
    </source>
</evidence>
<evidence type="ECO:0000259" key="8">
    <source>
        <dbReference type="PROSITE" id="PS01033"/>
    </source>
</evidence>
<organism evidence="9 10">
    <name type="scientific">Pelobates cultripes</name>
    <name type="common">Western spadefoot toad</name>
    <dbReference type="NCBI Taxonomy" id="61616"/>
    <lineage>
        <taxon>Eukaryota</taxon>
        <taxon>Metazoa</taxon>
        <taxon>Chordata</taxon>
        <taxon>Craniata</taxon>
        <taxon>Vertebrata</taxon>
        <taxon>Euteleostomi</taxon>
        <taxon>Amphibia</taxon>
        <taxon>Batrachia</taxon>
        <taxon>Anura</taxon>
        <taxon>Pelobatoidea</taxon>
        <taxon>Pelobatidae</taxon>
        <taxon>Pelobates</taxon>
    </lineage>
</organism>
<dbReference type="GO" id="GO:0019825">
    <property type="term" value="F:oxygen binding"/>
    <property type="evidence" value="ECO:0007669"/>
    <property type="project" value="InterPro"/>
</dbReference>
<keyword evidence="3 7" id="KW-0349">Heme</keyword>
<dbReference type="Proteomes" id="UP001295444">
    <property type="component" value="Chromosome 07"/>
</dbReference>
<dbReference type="PRINTS" id="PR00814">
    <property type="entry name" value="BETAHAEM"/>
</dbReference>
<dbReference type="Gene3D" id="1.10.490.10">
    <property type="entry name" value="Globins"/>
    <property type="match status" value="1"/>
</dbReference>
<dbReference type="InterPro" id="IPR000971">
    <property type="entry name" value="Globin"/>
</dbReference>
<reference evidence="9" key="1">
    <citation type="submission" date="2022-03" db="EMBL/GenBank/DDBJ databases">
        <authorList>
            <person name="Alioto T."/>
            <person name="Alioto T."/>
            <person name="Gomez Garrido J."/>
        </authorList>
    </citation>
    <scope>NUCLEOTIDE SEQUENCE</scope>
</reference>
<name>A0AAD1WDL0_PELCU</name>
<keyword evidence="4 7" id="KW-0561">Oxygen transport</keyword>
<feature type="domain" description="Globin" evidence="8">
    <location>
        <begin position="3"/>
        <end position="147"/>
    </location>
</feature>
<dbReference type="GO" id="GO:0031720">
    <property type="term" value="F:haptoglobin binding"/>
    <property type="evidence" value="ECO:0007669"/>
    <property type="project" value="TreeGrafter"/>
</dbReference>
<evidence type="ECO:0000313" key="10">
    <source>
        <dbReference type="Proteomes" id="UP001295444"/>
    </source>
</evidence>
<sequence>MVHWTDSQIKAINKIWTKVNAKEIGGEALARLLSVYPWTQRYFSTFGNLGSCDAISHNAKVISHGEKVVTSIGEAIKHIDDIKGYFAQLSQYHYEKLHVDPANFSRFGSVLIIVLARHFGEEFTPETQAAFNKLFHVVADALGKGYH</sequence>
<dbReference type="GO" id="GO:0020037">
    <property type="term" value="F:heme binding"/>
    <property type="evidence" value="ECO:0007669"/>
    <property type="project" value="InterPro"/>
</dbReference>
<protein>
    <submittedName>
        <fullName evidence="9">Beta-globin A subunit</fullName>
    </submittedName>
</protein>
<accession>A0AAD1WDL0</accession>
<evidence type="ECO:0000256" key="5">
    <source>
        <dbReference type="ARBA" id="ARBA00022723"/>
    </source>
</evidence>
<comment type="similarity">
    <text evidence="1 7">Belongs to the globin family.</text>
</comment>
<dbReference type="PROSITE" id="PS01033">
    <property type="entry name" value="GLOBIN"/>
    <property type="match status" value="1"/>
</dbReference>
<dbReference type="PANTHER" id="PTHR11442">
    <property type="entry name" value="HEMOGLOBIN FAMILY MEMBER"/>
    <property type="match status" value="1"/>
</dbReference>
<evidence type="ECO:0000256" key="4">
    <source>
        <dbReference type="ARBA" id="ARBA00022621"/>
    </source>
</evidence>
<dbReference type="GO" id="GO:0031838">
    <property type="term" value="C:haptoglobin-hemoglobin complex"/>
    <property type="evidence" value="ECO:0007669"/>
    <property type="project" value="TreeGrafter"/>
</dbReference>
<dbReference type="SUPFAM" id="SSF46458">
    <property type="entry name" value="Globin-like"/>
    <property type="match status" value="1"/>
</dbReference>
<dbReference type="InterPro" id="IPR012292">
    <property type="entry name" value="Globin/Proto"/>
</dbReference>
<evidence type="ECO:0000256" key="2">
    <source>
        <dbReference type="ARBA" id="ARBA00022448"/>
    </source>
</evidence>
<keyword evidence="5" id="KW-0479">Metal-binding</keyword>
<dbReference type="FunFam" id="1.10.490.10:FF:000001">
    <property type="entry name" value="Hemoglobin subunit beta"/>
    <property type="match status" value="1"/>
</dbReference>
<proteinExistence type="inferred from homology"/>
<evidence type="ECO:0000256" key="1">
    <source>
        <dbReference type="ARBA" id="ARBA00008705"/>
    </source>
</evidence>
<keyword evidence="2 7" id="KW-0813">Transport</keyword>
<dbReference type="CDD" id="cd08925">
    <property type="entry name" value="Hb-beta-like"/>
    <property type="match status" value="1"/>
</dbReference>
<dbReference type="Pfam" id="PF00042">
    <property type="entry name" value="Globin"/>
    <property type="match status" value="1"/>
</dbReference>
<evidence type="ECO:0000256" key="6">
    <source>
        <dbReference type="ARBA" id="ARBA00023004"/>
    </source>
</evidence>
<dbReference type="GO" id="GO:0004601">
    <property type="term" value="F:peroxidase activity"/>
    <property type="evidence" value="ECO:0007669"/>
    <property type="project" value="TreeGrafter"/>
</dbReference>
<dbReference type="InterPro" id="IPR009050">
    <property type="entry name" value="Globin-like_sf"/>
</dbReference>
<dbReference type="PANTHER" id="PTHR11442:SF100">
    <property type="entry name" value="HEMOGLOBIN SUBUNIT BETA-1"/>
    <property type="match status" value="1"/>
</dbReference>
<dbReference type="GO" id="GO:0043177">
    <property type="term" value="F:organic acid binding"/>
    <property type="evidence" value="ECO:0007669"/>
    <property type="project" value="TreeGrafter"/>
</dbReference>
<gene>
    <name evidence="9" type="ORF">PECUL_23A016034</name>
</gene>